<evidence type="ECO:0000313" key="1">
    <source>
        <dbReference type="EMBL" id="KAJ8688600.1"/>
    </source>
</evidence>
<gene>
    <name evidence="1" type="ORF">QAD02_024395</name>
</gene>
<name>A0ACC2PYA8_9HYME</name>
<protein>
    <submittedName>
        <fullName evidence="1">Uncharacterized protein</fullName>
    </submittedName>
</protein>
<sequence length="128" mass="13834">MCGREQRNVFVAACSHNPEAFGRARGEPVGRRLNNTPYKCAERRAVSTRIDTSWREQGDAIHLTVAAAAWTAGLPRDDAKVTPGRSSTHFAPECRHISVPHSNTRGPTPPESPTPCLPPVPDSLAARG</sequence>
<dbReference type="Proteomes" id="UP001239111">
    <property type="component" value="Chromosome 1"/>
</dbReference>
<dbReference type="EMBL" id="CM056741">
    <property type="protein sequence ID" value="KAJ8688600.1"/>
    <property type="molecule type" value="Genomic_DNA"/>
</dbReference>
<accession>A0ACC2PYA8</accession>
<reference evidence="1" key="1">
    <citation type="submission" date="2023-04" db="EMBL/GenBank/DDBJ databases">
        <title>A chromosome-level genome assembly of the parasitoid wasp Eretmocerus hayati.</title>
        <authorList>
            <person name="Zhong Y."/>
            <person name="Liu S."/>
            <person name="Liu Y."/>
        </authorList>
    </citation>
    <scope>NUCLEOTIDE SEQUENCE</scope>
    <source>
        <strain evidence="1">ZJU_SS_LIU_2023</strain>
    </source>
</reference>
<organism evidence="1 2">
    <name type="scientific">Eretmocerus hayati</name>
    <dbReference type="NCBI Taxonomy" id="131215"/>
    <lineage>
        <taxon>Eukaryota</taxon>
        <taxon>Metazoa</taxon>
        <taxon>Ecdysozoa</taxon>
        <taxon>Arthropoda</taxon>
        <taxon>Hexapoda</taxon>
        <taxon>Insecta</taxon>
        <taxon>Pterygota</taxon>
        <taxon>Neoptera</taxon>
        <taxon>Endopterygota</taxon>
        <taxon>Hymenoptera</taxon>
        <taxon>Apocrita</taxon>
        <taxon>Proctotrupomorpha</taxon>
        <taxon>Chalcidoidea</taxon>
        <taxon>Aphelinidae</taxon>
        <taxon>Aphelininae</taxon>
        <taxon>Eretmocerus</taxon>
    </lineage>
</organism>
<proteinExistence type="predicted"/>
<evidence type="ECO:0000313" key="2">
    <source>
        <dbReference type="Proteomes" id="UP001239111"/>
    </source>
</evidence>
<keyword evidence="2" id="KW-1185">Reference proteome</keyword>
<comment type="caution">
    <text evidence="1">The sequence shown here is derived from an EMBL/GenBank/DDBJ whole genome shotgun (WGS) entry which is preliminary data.</text>
</comment>